<comment type="function">
    <text evidence="4">Catalyzes the reduction of 1-pyrroline-5-carboxylate (PCA) to L-proline.</text>
</comment>
<dbReference type="Pfam" id="PF14748">
    <property type="entry name" value="P5CR_dimer"/>
    <property type="match status" value="1"/>
</dbReference>
<comment type="catalytic activity">
    <reaction evidence="4">
        <text>L-proline + NAD(+) = (S)-1-pyrroline-5-carboxylate + NADH + 2 H(+)</text>
        <dbReference type="Rhea" id="RHEA:14105"/>
        <dbReference type="ChEBI" id="CHEBI:15378"/>
        <dbReference type="ChEBI" id="CHEBI:17388"/>
        <dbReference type="ChEBI" id="CHEBI:57540"/>
        <dbReference type="ChEBI" id="CHEBI:57945"/>
        <dbReference type="ChEBI" id="CHEBI:60039"/>
        <dbReference type="EC" id="1.5.1.2"/>
    </reaction>
</comment>
<gene>
    <name evidence="4" type="primary">proC</name>
    <name evidence="9" type="ORF">CXZ10_15925</name>
</gene>
<dbReference type="Pfam" id="PF03807">
    <property type="entry name" value="F420_oxidored"/>
    <property type="match status" value="1"/>
</dbReference>
<dbReference type="OrthoDB" id="9805754at2"/>
<organism evidence="9 10">
    <name type="scientific">Pleomorphomonas diazotrophica</name>
    <dbReference type="NCBI Taxonomy" id="1166257"/>
    <lineage>
        <taxon>Bacteria</taxon>
        <taxon>Pseudomonadati</taxon>
        <taxon>Pseudomonadota</taxon>
        <taxon>Alphaproteobacteria</taxon>
        <taxon>Hyphomicrobiales</taxon>
        <taxon>Pleomorphomonadaceae</taxon>
        <taxon>Pleomorphomonas</taxon>
    </lineage>
</organism>
<keyword evidence="3 4" id="KW-0560">Oxidoreductase</keyword>
<dbReference type="SUPFAM" id="SSF48179">
    <property type="entry name" value="6-phosphogluconate dehydrogenase C-terminal domain-like"/>
    <property type="match status" value="1"/>
</dbReference>
<sequence>MPLSDIGSLVLVGAGKMGGAMLHGWLKKGMNPKAVAIVDPHIGSEAFSMLIEYSVTHHKDAAEITDPADIVVLAVKPQQMGEALPALKGVIGPSTLVVSIAAGTTLANLSAALGDGPIIRVMPNTPAQVGQGMSVAVGNAAVTEAHRRVVTNLLNAVGKTGWVGDEALIDAVTALSGSGPAYVFLLVEAMAAAGEKAGLPRELAMMLARQTVVGAGALLGGVPTDAATLRKNVTSPGGTTAAALAVLMGDQGWQPLIDAAVAAAAHRSRELAG</sequence>
<dbReference type="EC" id="1.5.1.2" evidence="4 5"/>
<evidence type="ECO:0000256" key="2">
    <source>
        <dbReference type="ARBA" id="ARBA00022857"/>
    </source>
</evidence>
<dbReference type="SUPFAM" id="SSF51735">
    <property type="entry name" value="NAD(P)-binding Rossmann-fold domains"/>
    <property type="match status" value="1"/>
</dbReference>
<evidence type="ECO:0000256" key="5">
    <source>
        <dbReference type="NCBIfam" id="TIGR00112"/>
    </source>
</evidence>
<evidence type="ECO:0000259" key="7">
    <source>
        <dbReference type="Pfam" id="PF03807"/>
    </source>
</evidence>
<dbReference type="UniPathway" id="UPA00098">
    <property type="reaction ID" value="UER00361"/>
</dbReference>
<feature type="binding site" evidence="6">
    <location>
        <begin position="74"/>
        <end position="77"/>
    </location>
    <ligand>
        <name>NADP(+)</name>
        <dbReference type="ChEBI" id="CHEBI:58349"/>
    </ligand>
</feature>
<dbReference type="GO" id="GO:0055129">
    <property type="term" value="P:L-proline biosynthetic process"/>
    <property type="evidence" value="ECO:0007669"/>
    <property type="project" value="UniProtKB-UniRule"/>
</dbReference>
<keyword evidence="10" id="KW-1185">Reference proteome</keyword>
<dbReference type="InterPro" id="IPR008927">
    <property type="entry name" value="6-PGluconate_DH-like_C_sf"/>
</dbReference>
<dbReference type="InterPro" id="IPR000304">
    <property type="entry name" value="Pyrroline-COOH_reductase"/>
</dbReference>
<dbReference type="Proteomes" id="UP000233491">
    <property type="component" value="Unassembled WGS sequence"/>
</dbReference>
<reference evidence="9 10" key="1">
    <citation type="submission" date="2017-12" db="EMBL/GenBank/DDBJ databases">
        <title>Anaerobic carbon monoxide metabolism by Pleomorphomonas carboxyditropha sp. nov., a new mesophilic hydrogenogenic carboxidotroph.</title>
        <authorList>
            <person name="Esquivel-Elizondo S."/>
            <person name="Krajmalnik-Brown R."/>
        </authorList>
    </citation>
    <scope>NUCLEOTIDE SEQUENCE [LARGE SCALE GENOMIC DNA]</scope>
    <source>
        <strain evidence="9 10">R5-392</strain>
    </source>
</reference>
<dbReference type="NCBIfam" id="TIGR00112">
    <property type="entry name" value="proC"/>
    <property type="match status" value="1"/>
</dbReference>
<comment type="catalytic activity">
    <reaction evidence="4">
        <text>L-proline + NADP(+) = (S)-1-pyrroline-5-carboxylate + NADPH + 2 H(+)</text>
        <dbReference type="Rhea" id="RHEA:14109"/>
        <dbReference type="ChEBI" id="CHEBI:15378"/>
        <dbReference type="ChEBI" id="CHEBI:17388"/>
        <dbReference type="ChEBI" id="CHEBI:57783"/>
        <dbReference type="ChEBI" id="CHEBI:58349"/>
        <dbReference type="ChEBI" id="CHEBI:60039"/>
        <dbReference type="EC" id="1.5.1.2"/>
    </reaction>
</comment>
<evidence type="ECO:0000313" key="9">
    <source>
        <dbReference type="EMBL" id="PKR88299.1"/>
    </source>
</evidence>
<evidence type="ECO:0000256" key="4">
    <source>
        <dbReference type="HAMAP-Rule" id="MF_01925"/>
    </source>
</evidence>
<evidence type="ECO:0000313" key="10">
    <source>
        <dbReference type="Proteomes" id="UP000233491"/>
    </source>
</evidence>
<comment type="caution">
    <text evidence="9">The sequence shown here is derived from an EMBL/GenBank/DDBJ whole genome shotgun (WGS) entry which is preliminary data.</text>
</comment>
<dbReference type="RefSeq" id="WP_101290366.1">
    <property type="nucleotide sequence ID" value="NZ_FOUQ01000014.1"/>
</dbReference>
<keyword evidence="2 4" id="KW-0521">NADP</keyword>
<protein>
    <recommendedName>
        <fullName evidence="4 5">Pyrroline-5-carboxylate reductase</fullName>
        <shortName evidence="4">P5C reductase</shortName>
        <shortName evidence="4">P5CR</shortName>
        <ecNumber evidence="4 5">1.5.1.2</ecNumber>
    </recommendedName>
    <alternativeName>
        <fullName evidence="4">PCA reductase</fullName>
    </alternativeName>
</protein>
<comment type="similarity">
    <text evidence="1 4">Belongs to the pyrroline-5-carboxylate reductase family.</text>
</comment>
<dbReference type="GO" id="GO:0005737">
    <property type="term" value="C:cytoplasm"/>
    <property type="evidence" value="ECO:0007669"/>
    <property type="project" value="UniProtKB-SubCell"/>
</dbReference>
<dbReference type="EMBL" id="PJNW01000013">
    <property type="protein sequence ID" value="PKR88299.1"/>
    <property type="molecule type" value="Genomic_DNA"/>
</dbReference>
<evidence type="ECO:0000256" key="6">
    <source>
        <dbReference type="PIRSR" id="PIRSR000193-1"/>
    </source>
</evidence>
<comment type="pathway">
    <text evidence="4">Amino-acid biosynthesis; L-proline biosynthesis; L-proline from L-glutamate 5-semialdehyde: step 1/1.</text>
</comment>
<dbReference type="FunFam" id="1.10.3730.10:FF:000001">
    <property type="entry name" value="Pyrroline-5-carboxylate reductase"/>
    <property type="match status" value="1"/>
</dbReference>
<evidence type="ECO:0000256" key="1">
    <source>
        <dbReference type="ARBA" id="ARBA00005525"/>
    </source>
</evidence>
<dbReference type="Gene3D" id="1.10.3730.10">
    <property type="entry name" value="ProC C-terminal domain-like"/>
    <property type="match status" value="1"/>
</dbReference>
<keyword evidence="4" id="KW-0963">Cytoplasm</keyword>
<feature type="domain" description="Pyrroline-5-carboxylate reductase dimerisation" evidence="8">
    <location>
        <begin position="166"/>
        <end position="271"/>
    </location>
</feature>
<evidence type="ECO:0000259" key="8">
    <source>
        <dbReference type="Pfam" id="PF14748"/>
    </source>
</evidence>
<dbReference type="InterPro" id="IPR029036">
    <property type="entry name" value="P5CR_dimer"/>
</dbReference>
<dbReference type="GO" id="GO:0004735">
    <property type="term" value="F:pyrroline-5-carboxylate reductase activity"/>
    <property type="evidence" value="ECO:0007669"/>
    <property type="project" value="UniProtKB-UniRule"/>
</dbReference>
<dbReference type="HAMAP" id="MF_01925">
    <property type="entry name" value="P5C_reductase"/>
    <property type="match status" value="1"/>
</dbReference>
<dbReference type="InterPro" id="IPR036291">
    <property type="entry name" value="NAD(P)-bd_dom_sf"/>
</dbReference>
<dbReference type="InterPro" id="IPR028939">
    <property type="entry name" value="P5C_Rdtase_cat_N"/>
</dbReference>
<evidence type="ECO:0000256" key="3">
    <source>
        <dbReference type="ARBA" id="ARBA00023002"/>
    </source>
</evidence>
<dbReference type="PANTHER" id="PTHR11645">
    <property type="entry name" value="PYRROLINE-5-CARBOXYLATE REDUCTASE"/>
    <property type="match status" value="1"/>
</dbReference>
<dbReference type="PANTHER" id="PTHR11645:SF0">
    <property type="entry name" value="PYRROLINE-5-CARBOXYLATE REDUCTASE 3"/>
    <property type="match status" value="1"/>
</dbReference>
<proteinExistence type="inferred from homology"/>
<dbReference type="AlphaFoldDB" id="A0A1I4VZ67"/>
<keyword evidence="4" id="KW-0028">Amino-acid biosynthesis</keyword>
<accession>A0A1I4VZ67</accession>
<keyword evidence="4" id="KW-0641">Proline biosynthesis</keyword>
<comment type="subcellular location">
    <subcellularLocation>
        <location evidence="4">Cytoplasm</location>
    </subcellularLocation>
</comment>
<dbReference type="PIRSF" id="PIRSF000193">
    <property type="entry name" value="Pyrrol-5-carb_rd"/>
    <property type="match status" value="1"/>
</dbReference>
<name>A0A1I4VZ67_9HYPH</name>
<dbReference type="Gene3D" id="3.40.50.720">
    <property type="entry name" value="NAD(P)-binding Rossmann-like Domain"/>
    <property type="match status" value="1"/>
</dbReference>
<feature type="domain" description="Pyrroline-5-carboxylate reductase catalytic N-terminal" evidence="7">
    <location>
        <begin position="10"/>
        <end position="103"/>
    </location>
</feature>